<keyword evidence="3" id="KW-1185">Reference proteome</keyword>
<accession>A0A0R3Q6Z3</accession>
<dbReference type="AlphaFoldDB" id="A0A0R3Q6Z3"/>
<organism evidence="4">
    <name type="scientific">Brugia timori</name>
    <dbReference type="NCBI Taxonomy" id="42155"/>
    <lineage>
        <taxon>Eukaryota</taxon>
        <taxon>Metazoa</taxon>
        <taxon>Ecdysozoa</taxon>
        <taxon>Nematoda</taxon>
        <taxon>Chromadorea</taxon>
        <taxon>Rhabditida</taxon>
        <taxon>Spirurina</taxon>
        <taxon>Spiruromorpha</taxon>
        <taxon>Filarioidea</taxon>
        <taxon>Onchocercidae</taxon>
        <taxon>Brugia</taxon>
    </lineage>
</organism>
<keyword evidence="1" id="KW-1133">Transmembrane helix</keyword>
<protein>
    <submittedName>
        <fullName evidence="4">Ovule protein</fullName>
    </submittedName>
</protein>
<proteinExistence type="predicted"/>
<name>A0A0R3Q6Z3_9BILA</name>
<keyword evidence="1" id="KW-0812">Transmembrane</keyword>
<dbReference type="Proteomes" id="UP000280834">
    <property type="component" value="Unassembled WGS sequence"/>
</dbReference>
<keyword evidence="1" id="KW-0472">Membrane</keyword>
<evidence type="ECO:0000256" key="1">
    <source>
        <dbReference type="SAM" id="Phobius"/>
    </source>
</evidence>
<feature type="transmembrane region" description="Helical" evidence="1">
    <location>
        <begin position="58"/>
        <end position="80"/>
    </location>
</feature>
<evidence type="ECO:0000313" key="4">
    <source>
        <dbReference type="WBParaSite" id="BTMF_0000209701-mRNA-1"/>
    </source>
</evidence>
<dbReference type="WBParaSite" id="BTMF_0000209701-mRNA-1">
    <property type="protein sequence ID" value="BTMF_0000209701-mRNA-1"/>
    <property type="gene ID" value="BTMF_0000209701"/>
</dbReference>
<feature type="transmembrane region" description="Helical" evidence="1">
    <location>
        <begin position="18"/>
        <end position="38"/>
    </location>
</feature>
<evidence type="ECO:0000313" key="3">
    <source>
        <dbReference type="Proteomes" id="UP000280834"/>
    </source>
</evidence>
<reference evidence="4" key="1">
    <citation type="submission" date="2017-02" db="UniProtKB">
        <authorList>
            <consortium name="WormBaseParasite"/>
        </authorList>
    </citation>
    <scope>IDENTIFICATION</scope>
</reference>
<evidence type="ECO:0000313" key="2">
    <source>
        <dbReference type="EMBL" id="VDO10200.1"/>
    </source>
</evidence>
<feature type="transmembrane region" description="Helical" evidence="1">
    <location>
        <begin position="86"/>
        <end position="107"/>
    </location>
</feature>
<reference evidence="2 3" key="2">
    <citation type="submission" date="2018-11" db="EMBL/GenBank/DDBJ databases">
        <authorList>
            <consortium name="Pathogen Informatics"/>
        </authorList>
    </citation>
    <scope>NUCLEOTIDE SEQUENCE [LARGE SCALE GENOMIC DNA]</scope>
</reference>
<dbReference type="EMBL" id="UZAG01001030">
    <property type="protein sequence ID" value="VDO10200.1"/>
    <property type="molecule type" value="Genomic_DNA"/>
</dbReference>
<sequence length="133" mass="15183">MPDITKTDMAIGMSIKSLWYISSIALQLFVCFIILKNYDGRKCLFPKFYIKKVCKHNINLLFSFRLLLFLLLPYLLLLFLLLSFSLLLPSLVFFNVFSPNFLASSTLSVTMTSSKMVPDFTCHKSKPTAPISP</sequence>
<gene>
    <name evidence="2" type="ORF">BTMF_LOCUS1425</name>
</gene>